<sequence length="71" mass="7425">MRTGNSETPLRTSACRLPKLRLLRGGGGGGGGELVAWRGVCAGKCQPILEWAKLVPTPRCAKHLIKGKASG</sequence>
<evidence type="ECO:0000313" key="1">
    <source>
        <dbReference type="EMBL" id="EJT68132.1"/>
    </source>
</evidence>
<dbReference type="EMBL" id="GL385616">
    <property type="protein sequence ID" value="EJT68132.1"/>
    <property type="molecule type" value="Genomic_DNA"/>
</dbReference>
<reference evidence="1" key="3">
    <citation type="submission" date="2010-09" db="EMBL/GenBank/DDBJ databases">
        <title>Annotation of Gaeumannomyces graminis var. tritici R3-111a-1.</title>
        <authorList>
            <consortium name="The Broad Institute Genome Sequencing Platform"/>
            <person name="Ma L.-J."/>
            <person name="Dead R."/>
            <person name="Young S.K."/>
            <person name="Zeng Q."/>
            <person name="Gargeya S."/>
            <person name="Fitzgerald M."/>
            <person name="Haas B."/>
            <person name="Abouelleil A."/>
            <person name="Alvarado L."/>
            <person name="Arachchi H.M."/>
            <person name="Berlin A."/>
            <person name="Brown A."/>
            <person name="Chapman S.B."/>
            <person name="Chen Z."/>
            <person name="Dunbar C."/>
            <person name="Freedman E."/>
            <person name="Gearin G."/>
            <person name="Gellesch M."/>
            <person name="Goldberg J."/>
            <person name="Griggs A."/>
            <person name="Gujja S."/>
            <person name="Heiman D."/>
            <person name="Howarth C."/>
            <person name="Larson L."/>
            <person name="Lui A."/>
            <person name="MacDonald P.J.P."/>
            <person name="Mehta T."/>
            <person name="Montmayeur A."/>
            <person name="Murphy C."/>
            <person name="Neiman D."/>
            <person name="Pearson M."/>
            <person name="Priest M."/>
            <person name="Roberts A."/>
            <person name="Saif S."/>
            <person name="Shea T."/>
            <person name="Shenoy N."/>
            <person name="Sisk P."/>
            <person name="Stolte C."/>
            <person name="Sykes S."/>
            <person name="Yandava C."/>
            <person name="Wortman J."/>
            <person name="Nusbaum C."/>
            <person name="Birren B."/>
        </authorList>
    </citation>
    <scope>NUCLEOTIDE SEQUENCE</scope>
    <source>
        <strain evidence="1">R3-111a-1</strain>
    </source>
</reference>
<dbReference type="VEuPathDB" id="FungiDB:GGTG_14289"/>
<reference evidence="3" key="1">
    <citation type="submission" date="2010-07" db="EMBL/GenBank/DDBJ databases">
        <title>The genome sequence of Gaeumannomyces graminis var. tritici strain R3-111a-1.</title>
        <authorList>
            <consortium name="The Broad Institute Genome Sequencing Platform"/>
            <person name="Ma L.-J."/>
            <person name="Dead R."/>
            <person name="Young S."/>
            <person name="Zeng Q."/>
            <person name="Koehrsen M."/>
            <person name="Alvarado L."/>
            <person name="Berlin A."/>
            <person name="Chapman S.B."/>
            <person name="Chen Z."/>
            <person name="Freedman E."/>
            <person name="Gellesch M."/>
            <person name="Goldberg J."/>
            <person name="Griggs A."/>
            <person name="Gujja S."/>
            <person name="Heilman E.R."/>
            <person name="Heiman D."/>
            <person name="Hepburn T."/>
            <person name="Howarth C."/>
            <person name="Jen D."/>
            <person name="Larson L."/>
            <person name="Mehta T."/>
            <person name="Neiman D."/>
            <person name="Pearson M."/>
            <person name="Roberts A."/>
            <person name="Saif S."/>
            <person name="Shea T."/>
            <person name="Shenoy N."/>
            <person name="Sisk P."/>
            <person name="Stolte C."/>
            <person name="Sykes S."/>
            <person name="Walk T."/>
            <person name="White J."/>
            <person name="Yandava C."/>
            <person name="Haas B."/>
            <person name="Nusbaum C."/>
            <person name="Birren B."/>
        </authorList>
    </citation>
    <scope>NUCLEOTIDE SEQUENCE [LARGE SCALE GENOMIC DNA]</scope>
    <source>
        <strain evidence="3">R3-111a-1</strain>
    </source>
</reference>
<dbReference type="HOGENOM" id="CLU_2740165_0_0_1"/>
<organism evidence="1">
    <name type="scientific">Gaeumannomyces tritici (strain R3-111a-1)</name>
    <name type="common">Wheat and barley take-all root rot fungus</name>
    <name type="synonym">Gaeumannomyces graminis var. tritici</name>
    <dbReference type="NCBI Taxonomy" id="644352"/>
    <lineage>
        <taxon>Eukaryota</taxon>
        <taxon>Fungi</taxon>
        <taxon>Dikarya</taxon>
        <taxon>Ascomycota</taxon>
        <taxon>Pezizomycotina</taxon>
        <taxon>Sordariomycetes</taxon>
        <taxon>Sordariomycetidae</taxon>
        <taxon>Magnaporthales</taxon>
        <taxon>Magnaporthaceae</taxon>
        <taxon>Gaeumannomyces</taxon>
    </lineage>
</organism>
<dbReference type="EnsemblFungi" id="EJT68132">
    <property type="protein sequence ID" value="EJT68132"/>
    <property type="gene ID" value="GGTG_14289"/>
</dbReference>
<dbReference type="AlphaFoldDB" id="J3PL45"/>
<dbReference type="Proteomes" id="UP000006039">
    <property type="component" value="Unassembled WGS sequence"/>
</dbReference>
<dbReference type="GeneID" id="20354747"/>
<gene>
    <name evidence="2" type="primary">20354747</name>
    <name evidence="1" type="ORF">GGTG_14289</name>
</gene>
<reference evidence="2" key="4">
    <citation type="journal article" date="2015" name="G3 (Bethesda)">
        <title>Genome sequences of three phytopathogenic species of the Magnaporthaceae family of fungi.</title>
        <authorList>
            <person name="Okagaki L.H."/>
            <person name="Nunes C.C."/>
            <person name="Sailsbery J."/>
            <person name="Clay B."/>
            <person name="Brown D."/>
            <person name="John T."/>
            <person name="Oh Y."/>
            <person name="Young N."/>
            <person name="Fitzgerald M."/>
            <person name="Haas B.J."/>
            <person name="Zeng Q."/>
            <person name="Young S."/>
            <person name="Adiconis X."/>
            <person name="Fan L."/>
            <person name="Levin J.Z."/>
            <person name="Mitchell T.K."/>
            <person name="Okubara P.A."/>
            <person name="Farman M.L."/>
            <person name="Kohn L.M."/>
            <person name="Birren B."/>
            <person name="Ma L.-J."/>
            <person name="Dean R.A."/>
        </authorList>
    </citation>
    <scope>NUCLEOTIDE SEQUENCE</scope>
    <source>
        <strain evidence="2">R3-111a-1</strain>
    </source>
</reference>
<protein>
    <submittedName>
        <fullName evidence="1 2">Uncharacterized protein</fullName>
    </submittedName>
</protein>
<evidence type="ECO:0000313" key="2">
    <source>
        <dbReference type="EnsemblFungi" id="EJT68132"/>
    </source>
</evidence>
<reference evidence="1" key="2">
    <citation type="submission" date="2010-07" db="EMBL/GenBank/DDBJ databases">
        <authorList>
            <consortium name="The Broad Institute Genome Sequencing Platform"/>
            <consortium name="Broad Institute Genome Sequencing Center for Infectious Disease"/>
            <person name="Ma L.-J."/>
            <person name="Dead R."/>
            <person name="Young S."/>
            <person name="Zeng Q."/>
            <person name="Koehrsen M."/>
            <person name="Alvarado L."/>
            <person name="Berlin A."/>
            <person name="Chapman S.B."/>
            <person name="Chen Z."/>
            <person name="Freedman E."/>
            <person name="Gellesch M."/>
            <person name="Goldberg J."/>
            <person name="Griggs A."/>
            <person name="Gujja S."/>
            <person name="Heilman E.R."/>
            <person name="Heiman D."/>
            <person name="Hepburn T."/>
            <person name="Howarth C."/>
            <person name="Jen D."/>
            <person name="Larson L."/>
            <person name="Mehta T."/>
            <person name="Neiman D."/>
            <person name="Pearson M."/>
            <person name="Roberts A."/>
            <person name="Saif S."/>
            <person name="Shea T."/>
            <person name="Shenoy N."/>
            <person name="Sisk P."/>
            <person name="Stolte C."/>
            <person name="Sykes S."/>
            <person name="Walk T."/>
            <person name="White J."/>
            <person name="Yandava C."/>
            <person name="Haas B."/>
            <person name="Nusbaum C."/>
            <person name="Birren B."/>
        </authorList>
    </citation>
    <scope>NUCLEOTIDE SEQUENCE</scope>
    <source>
        <strain evidence="1">R3-111a-1</strain>
    </source>
</reference>
<dbReference type="RefSeq" id="XP_009230480.1">
    <property type="nucleotide sequence ID" value="XM_009232216.1"/>
</dbReference>
<reference evidence="2" key="5">
    <citation type="submission" date="2018-04" db="UniProtKB">
        <authorList>
            <consortium name="EnsemblFungi"/>
        </authorList>
    </citation>
    <scope>IDENTIFICATION</scope>
    <source>
        <strain evidence="2">R3-111a-1</strain>
    </source>
</reference>
<evidence type="ECO:0000313" key="3">
    <source>
        <dbReference type="Proteomes" id="UP000006039"/>
    </source>
</evidence>
<accession>J3PL45</accession>
<name>J3PL45_GAET3</name>
<keyword evidence="3" id="KW-1185">Reference proteome</keyword>
<proteinExistence type="predicted"/>